<keyword evidence="3" id="KW-1185">Reference proteome</keyword>
<reference evidence="2 3" key="1">
    <citation type="submission" date="2021-11" db="EMBL/GenBank/DDBJ databases">
        <title>Black yeast isolated from Biological Soil Crust.</title>
        <authorList>
            <person name="Kurbessoian T."/>
        </authorList>
    </citation>
    <scope>NUCLEOTIDE SEQUENCE [LARGE SCALE GENOMIC DNA]</scope>
    <source>
        <strain evidence="2 3">CCFEE 5522</strain>
    </source>
</reference>
<organism evidence="2 3">
    <name type="scientific">Oleoguttula mirabilis</name>
    <dbReference type="NCBI Taxonomy" id="1507867"/>
    <lineage>
        <taxon>Eukaryota</taxon>
        <taxon>Fungi</taxon>
        <taxon>Dikarya</taxon>
        <taxon>Ascomycota</taxon>
        <taxon>Pezizomycotina</taxon>
        <taxon>Dothideomycetes</taxon>
        <taxon>Dothideomycetidae</taxon>
        <taxon>Mycosphaerellales</taxon>
        <taxon>Teratosphaeriaceae</taxon>
        <taxon>Oleoguttula</taxon>
    </lineage>
</organism>
<evidence type="ECO:0000256" key="1">
    <source>
        <dbReference type="SAM" id="MobiDB-lite"/>
    </source>
</evidence>
<protein>
    <submittedName>
        <fullName evidence="2">Uncharacterized protein</fullName>
    </submittedName>
</protein>
<name>A0AAV9JF33_9PEZI</name>
<gene>
    <name evidence="2" type="ORF">LTR36_004839</name>
</gene>
<proteinExistence type="predicted"/>
<dbReference type="Proteomes" id="UP001324427">
    <property type="component" value="Unassembled WGS sequence"/>
</dbReference>
<dbReference type="AlphaFoldDB" id="A0AAV9JF33"/>
<accession>A0AAV9JF33</accession>
<comment type="caution">
    <text evidence="2">The sequence shown here is derived from an EMBL/GenBank/DDBJ whole genome shotgun (WGS) entry which is preliminary data.</text>
</comment>
<sequence>MRGDADDKACWQEAVRKLEADVPNVISKKPKRKKAAERKAEKKPERMAEREAEKKAEKKAAAGSAARGSILEKDEEGDLSIAMRYASAFMAFVQVHDDNFGDK</sequence>
<evidence type="ECO:0000313" key="2">
    <source>
        <dbReference type="EMBL" id="KAK4543806.1"/>
    </source>
</evidence>
<evidence type="ECO:0000313" key="3">
    <source>
        <dbReference type="Proteomes" id="UP001324427"/>
    </source>
</evidence>
<dbReference type="EMBL" id="JAVFHQ010000029">
    <property type="protein sequence ID" value="KAK4543806.1"/>
    <property type="molecule type" value="Genomic_DNA"/>
</dbReference>
<feature type="compositionally biased region" description="Basic and acidic residues" evidence="1">
    <location>
        <begin position="37"/>
        <end position="60"/>
    </location>
</feature>
<feature type="region of interest" description="Disordered" evidence="1">
    <location>
        <begin position="21"/>
        <end position="73"/>
    </location>
</feature>